<feature type="non-terminal residue" evidence="2">
    <location>
        <position position="37"/>
    </location>
</feature>
<gene>
    <name evidence="2" type="ORF">AK812_SmicGene46922</name>
</gene>
<accession>A0A1Q9BSR4</accession>
<dbReference type="EMBL" id="LSRX01004865">
    <property type="protein sequence ID" value="OLP73738.1"/>
    <property type="molecule type" value="Genomic_DNA"/>
</dbReference>
<organism evidence="2 3">
    <name type="scientific">Symbiodinium microadriaticum</name>
    <name type="common">Dinoflagellate</name>
    <name type="synonym">Zooxanthella microadriatica</name>
    <dbReference type="NCBI Taxonomy" id="2951"/>
    <lineage>
        <taxon>Eukaryota</taxon>
        <taxon>Sar</taxon>
        <taxon>Alveolata</taxon>
        <taxon>Dinophyceae</taxon>
        <taxon>Suessiales</taxon>
        <taxon>Symbiodiniaceae</taxon>
        <taxon>Symbiodinium</taxon>
    </lineage>
</organism>
<comment type="caution">
    <text evidence="2">The sequence shown here is derived from an EMBL/GenBank/DDBJ whole genome shotgun (WGS) entry which is preliminary data.</text>
</comment>
<proteinExistence type="predicted"/>
<feature type="region of interest" description="Disordered" evidence="1">
    <location>
        <begin position="1"/>
        <end position="37"/>
    </location>
</feature>
<evidence type="ECO:0000256" key="1">
    <source>
        <dbReference type="SAM" id="MobiDB-lite"/>
    </source>
</evidence>
<evidence type="ECO:0000313" key="2">
    <source>
        <dbReference type="EMBL" id="OLP73738.1"/>
    </source>
</evidence>
<name>A0A1Q9BSR4_SYMMI</name>
<reference evidence="2 3" key="1">
    <citation type="submission" date="2016-02" db="EMBL/GenBank/DDBJ databases">
        <title>Genome analysis of coral dinoflagellate symbionts highlights evolutionary adaptations to a symbiotic lifestyle.</title>
        <authorList>
            <person name="Aranda M."/>
            <person name="Li Y."/>
            <person name="Liew Y.J."/>
            <person name="Baumgarten S."/>
            <person name="Simakov O."/>
            <person name="Wilson M."/>
            <person name="Piel J."/>
            <person name="Ashoor H."/>
            <person name="Bougouffa S."/>
            <person name="Bajic V.B."/>
            <person name="Ryu T."/>
            <person name="Ravasi T."/>
            <person name="Bayer T."/>
            <person name="Micklem G."/>
            <person name="Kim H."/>
            <person name="Bhak J."/>
            <person name="Lajeunesse T.C."/>
            <person name="Voolstra C.R."/>
        </authorList>
    </citation>
    <scope>NUCLEOTIDE SEQUENCE [LARGE SCALE GENOMIC DNA]</scope>
    <source>
        <strain evidence="2 3">CCMP2467</strain>
    </source>
</reference>
<sequence>MTTQGPREPLGDPMPSLLPPASAGKDQKAPSSAGKEQ</sequence>
<dbReference type="Proteomes" id="UP000186817">
    <property type="component" value="Unassembled WGS sequence"/>
</dbReference>
<keyword evidence="3" id="KW-1185">Reference proteome</keyword>
<protein>
    <submittedName>
        <fullName evidence="2">Uncharacterized protein</fullName>
    </submittedName>
</protein>
<evidence type="ECO:0000313" key="3">
    <source>
        <dbReference type="Proteomes" id="UP000186817"/>
    </source>
</evidence>
<dbReference type="AlphaFoldDB" id="A0A1Q9BSR4"/>